<evidence type="ECO:0000259" key="7">
    <source>
        <dbReference type="Pfam" id="PF07669"/>
    </source>
</evidence>
<dbReference type="GO" id="GO:0032259">
    <property type="term" value="P:methylation"/>
    <property type="evidence" value="ECO:0007669"/>
    <property type="project" value="UniProtKB-KW"/>
</dbReference>
<keyword evidence="4" id="KW-0808">Transferase</keyword>
<reference evidence="9 10" key="1">
    <citation type="submission" date="2022-03" db="EMBL/GenBank/DDBJ databases">
        <title>Taxonomic description of new species and reclassification of some bacterial strains.</title>
        <authorList>
            <person name="Ndongo S."/>
        </authorList>
    </citation>
    <scope>NUCLEOTIDE SEQUENCE [LARGE SCALE GENOMIC DNA]</scope>
    <source>
        <strain evidence="9 10">Marseille-P6666</strain>
    </source>
</reference>
<dbReference type="PRINTS" id="PR00507">
    <property type="entry name" value="N12N6MTFRASE"/>
</dbReference>
<evidence type="ECO:0000256" key="4">
    <source>
        <dbReference type="ARBA" id="ARBA00022679"/>
    </source>
</evidence>
<comment type="caution">
    <text evidence="9">The sequence shown here is derived from an EMBL/GenBank/DDBJ whole genome shotgun (WGS) entry which is preliminary data.</text>
</comment>
<dbReference type="InterPro" id="IPR002052">
    <property type="entry name" value="DNA_methylase_N6_adenine_CS"/>
</dbReference>
<comment type="catalytic activity">
    <reaction evidence="6">
        <text>a 2'-deoxyadenosine in DNA + S-adenosyl-L-methionine = an N(6)-methyl-2'-deoxyadenosine in DNA + S-adenosyl-L-homocysteine + H(+)</text>
        <dbReference type="Rhea" id="RHEA:15197"/>
        <dbReference type="Rhea" id="RHEA-COMP:12418"/>
        <dbReference type="Rhea" id="RHEA-COMP:12419"/>
        <dbReference type="ChEBI" id="CHEBI:15378"/>
        <dbReference type="ChEBI" id="CHEBI:57856"/>
        <dbReference type="ChEBI" id="CHEBI:59789"/>
        <dbReference type="ChEBI" id="CHEBI:90615"/>
        <dbReference type="ChEBI" id="CHEBI:90616"/>
        <dbReference type="EC" id="2.1.1.72"/>
    </reaction>
</comment>
<dbReference type="InterPro" id="IPR029063">
    <property type="entry name" value="SAM-dependent_MTases_sf"/>
</dbReference>
<name>A0ABT0RAF1_9BACT</name>
<keyword evidence="5" id="KW-0949">S-adenosyl-L-methionine</keyword>
<dbReference type="InterPro" id="IPR054520">
    <property type="entry name" value="M_Eco57I_C"/>
</dbReference>
<dbReference type="Proteomes" id="UP001202031">
    <property type="component" value="Unassembled WGS sequence"/>
</dbReference>
<sequence length="523" mass="60955">MSIQKSKGAYYTSPQMVRLLKSRIEDILENKNDLIILEPSAGEGAFIKEIIEHPCFSQKWHIDAVDIDHRAISLLQKSYPHVYCYNEDFIDYSVDCVRRYDLIIGNPPYIKKNLYMKGQHEKIVKYFRENNYDFKGVTNLWAFFVIASTQLLNDSGVLAFVIPTEFLAVKYAEDIRYHLLKLFSSIEFITFEDLMFDTCKGQDTMLLVCRKQSVKRGVFFTTIPNASSQNVVSLQQLQRVEESKWSHYLLSAEEIDYLHRISQDCFPLSKYLSSAPGVVTAANSFFIVDDNTIQEYDLHDYARPIVQRATGLLQKFSLTKKEFNSLRRSGQPTNLLDFSKKSIPILSKAQKYLEQGELKQLDQRYKMLKRDKWYIIPNIPKPAEAFFFKRCHLLPKFMKNDAHILTTDAAYGIHMKTGFSINSLLFSFFNSLTLTWAELNGRFYGGGVLELTPSEFKSLPIYITNFEEGRYSFFSFNIQSKEEINDFLETQDQMILSKLGLSSEDQEKIRNIREKLQKKRLRY</sequence>
<dbReference type="PROSITE" id="PS00092">
    <property type="entry name" value="N6_MTASE"/>
    <property type="match status" value="1"/>
</dbReference>
<dbReference type="Pfam" id="PF07669">
    <property type="entry name" value="Eco57I"/>
    <property type="match status" value="1"/>
</dbReference>
<feature type="domain" description="Type II methyltransferase M.TaqI-like" evidence="7">
    <location>
        <begin position="93"/>
        <end position="192"/>
    </location>
</feature>
<dbReference type="GeneID" id="84024481"/>
<organism evidence="9 10">
    <name type="scientific">Akkermansia massiliensis</name>
    <dbReference type="NCBI Taxonomy" id="2927224"/>
    <lineage>
        <taxon>Bacteria</taxon>
        <taxon>Pseudomonadati</taxon>
        <taxon>Verrucomicrobiota</taxon>
        <taxon>Verrucomicrobiia</taxon>
        <taxon>Verrucomicrobiales</taxon>
        <taxon>Akkermansiaceae</taxon>
        <taxon>Akkermansia</taxon>
    </lineage>
</organism>
<evidence type="ECO:0000256" key="5">
    <source>
        <dbReference type="ARBA" id="ARBA00022691"/>
    </source>
</evidence>
<accession>A0ABT0RAF1</accession>
<dbReference type="SUPFAM" id="SSF53335">
    <property type="entry name" value="S-adenosyl-L-methionine-dependent methyltransferases"/>
    <property type="match status" value="1"/>
</dbReference>
<evidence type="ECO:0000259" key="8">
    <source>
        <dbReference type="Pfam" id="PF22837"/>
    </source>
</evidence>
<comment type="similarity">
    <text evidence="1">Belongs to the N(4)/N(6)-methyltransferase family.</text>
</comment>
<dbReference type="EMBL" id="JAMGSI010000002">
    <property type="protein sequence ID" value="MCL6657919.1"/>
    <property type="molecule type" value="Genomic_DNA"/>
</dbReference>
<dbReference type="CDD" id="cd02440">
    <property type="entry name" value="AdoMet_MTases"/>
    <property type="match status" value="1"/>
</dbReference>
<dbReference type="Pfam" id="PF22837">
    <property type="entry name" value="M_Eco57I_C"/>
    <property type="match status" value="1"/>
</dbReference>
<proteinExistence type="inferred from homology"/>
<dbReference type="PANTHER" id="PTHR33841">
    <property type="entry name" value="DNA METHYLTRANSFERASE YEEA-RELATED"/>
    <property type="match status" value="1"/>
</dbReference>
<dbReference type="RefSeq" id="WP_102728987.1">
    <property type="nucleotide sequence ID" value="NZ_CP072027.1"/>
</dbReference>
<feature type="domain" description="Type II methyltransferase M.Eco57I C-terminal" evidence="8">
    <location>
        <begin position="243"/>
        <end position="496"/>
    </location>
</feature>
<gene>
    <name evidence="9" type="ORF">M8N44_11425</name>
</gene>
<evidence type="ECO:0000313" key="10">
    <source>
        <dbReference type="Proteomes" id="UP001202031"/>
    </source>
</evidence>
<evidence type="ECO:0000256" key="6">
    <source>
        <dbReference type="ARBA" id="ARBA00047942"/>
    </source>
</evidence>
<dbReference type="InterPro" id="IPR011639">
    <property type="entry name" value="MethylTrfase_TaqI-like_dom"/>
</dbReference>
<protein>
    <recommendedName>
        <fullName evidence="2">site-specific DNA-methyltransferase (adenine-specific)</fullName>
        <ecNumber evidence="2">2.1.1.72</ecNumber>
    </recommendedName>
</protein>
<evidence type="ECO:0000256" key="2">
    <source>
        <dbReference type="ARBA" id="ARBA00011900"/>
    </source>
</evidence>
<dbReference type="Gene3D" id="3.40.50.150">
    <property type="entry name" value="Vaccinia Virus protein VP39"/>
    <property type="match status" value="1"/>
</dbReference>
<dbReference type="PANTHER" id="PTHR33841:SF5">
    <property type="entry name" value="DNA METHYLASE (MODIFICATION METHYLASE) (METHYLTRANSFERASE)-RELATED"/>
    <property type="match status" value="1"/>
</dbReference>
<evidence type="ECO:0000256" key="1">
    <source>
        <dbReference type="ARBA" id="ARBA00006594"/>
    </source>
</evidence>
<dbReference type="GO" id="GO:0008168">
    <property type="term" value="F:methyltransferase activity"/>
    <property type="evidence" value="ECO:0007669"/>
    <property type="project" value="UniProtKB-KW"/>
</dbReference>
<evidence type="ECO:0000313" key="9">
    <source>
        <dbReference type="EMBL" id="MCL6657919.1"/>
    </source>
</evidence>
<evidence type="ECO:0000256" key="3">
    <source>
        <dbReference type="ARBA" id="ARBA00022603"/>
    </source>
</evidence>
<dbReference type="EC" id="2.1.1.72" evidence="2"/>
<keyword evidence="3 9" id="KW-0489">Methyltransferase</keyword>
<dbReference type="InterPro" id="IPR050953">
    <property type="entry name" value="N4_N6_ade-DNA_methylase"/>
</dbReference>
<keyword evidence="10" id="KW-1185">Reference proteome</keyword>